<dbReference type="Ensembl" id="ENSRFET00010015390.1">
    <property type="protein sequence ID" value="ENSRFEP00010014072.1"/>
    <property type="gene ID" value="ENSRFEG00010009554.1"/>
</dbReference>
<keyword evidence="9" id="KW-0406">Ion transport</keyword>
<comment type="catalytic activity">
    <reaction evidence="7">
        <text>chloride(in) = chloride(out)</text>
        <dbReference type="Rhea" id="RHEA:29823"/>
        <dbReference type="ChEBI" id="CHEBI:17996"/>
    </reaction>
</comment>
<dbReference type="PANTHER" id="PTHR10736:SF55">
    <property type="entry name" value="BESTROPHIN-4"/>
    <property type="match status" value="1"/>
</dbReference>
<proteinExistence type="inferred from homology"/>
<evidence type="ECO:0000256" key="4">
    <source>
        <dbReference type="ARBA" id="ARBA00023136"/>
    </source>
</evidence>
<accession>A0A671EUS6</accession>
<evidence type="ECO:0000256" key="7">
    <source>
        <dbReference type="ARBA" id="ARBA00024167"/>
    </source>
</evidence>
<dbReference type="InParanoid" id="A0A671EUS6"/>
<reference evidence="11" key="3">
    <citation type="submission" date="2018-12" db="EMBL/GenBank/DDBJ databases">
        <title>G10K-VGP greater horseshoe bat female genome, primary haplotype.</title>
        <authorList>
            <person name="Teeling E."/>
            <person name="Myers G."/>
            <person name="Vernes S."/>
            <person name="Pippel M."/>
            <person name="Winkler S."/>
            <person name="Fedrigo O."/>
            <person name="Rhie A."/>
            <person name="Koren S."/>
            <person name="Phillippy A."/>
            <person name="Lewin H."/>
            <person name="Damas J."/>
            <person name="Howe K."/>
            <person name="Mountcastle J."/>
            <person name="Jarvis E.D."/>
        </authorList>
    </citation>
    <scope>NUCLEOTIDE SEQUENCE [LARGE SCALE GENOMIC DNA]</scope>
</reference>
<keyword evidence="9" id="KW-0407">Ion channel</keyword>
<dbReference type="Proteomes" id="UP000472240">
    <property type="component" value="Chromosome 9"/>
</dbReference>
<dbReference type="GO" id="GO:0005886">
    <property type="term" value="C:plasma membrane"/>
    <property type="evidence" value="ECO:0007669"/>
    <property type="project" value="UniProtKB-SubCell"/>
</dbReference>
<dbReference type="Pfam" id="PF01062">
    <property type="entry name" value="Bestrophin"/>
    <property type="match status" value="1"/>
</dbReference>
<dbReference type="InterPro" id="IPR000615">
    <property type="entry name" value="Bestrophin"/>
</dbReference>
<comment type="similarity">
    <text evidence="8 9">Belongs to the anion channel-forming bestrophin (TC 1.A.46) family. Calcium-sensitive chloride channel subfamily.</text>
</comment>
<evidence type="ECO:0000256" key="9">
    <source>
        <dbReference type="RuleBase" id="RU363126"/>
    </source>
</evidence>
<evidence type="ECO:0000313" key="11">
    <source>
        <dbReference type="Proteomes" id="UP000472240"/>
    </source>
</evidence>
<dbReference type="GeneTree" id="ENSGT00940000160852"/>
<sequence>MCPSLCLDLTWSGPDTLAGGQGTLTPRPYIFPSHPPYPWKRPGFYVTLVVNRWWAQYTSILLPDQLMCVISASMHNVDQHGRLLRRTLVRYANVVSVSVLHSGSAHVLQRFPTVEHVVDAGALRASWDSRSDPRGTPGP</sequence>
<protein>
    <recommendedName>
        <fullName evidence="9">Bestrophin</fullName>
    </recommendedName>
</protein>
<evidence type="ECO:0000256" key="6">
    <source>
        <dbReference type="ARBA" id="ARBA00023214"/>
    </source>
</evidence>
<dbReference type="GO" id="GO:0034707">
    <property type="term" value="C:chloride channel complex"/>
    <property type="evidence" value="ECO:0007669"/>
    <property type="project" value="UniProtKB-KW"/>
</dbReference>
<comment type="subcellular location">
    <subcellularLocation>
        <location evidence="9">Cell membrane</location>
        <topology evidence="9">Multi-pass membrane protein</topology>
    </subcellularLocation>
    <subcellularLocation>
        <location evidence="1">Membrane</location>
    </subcellularLocation>
</comment>
<keyword evidence="11" id="KW-1185">Reference proteome</keyword>
<keyword evidence="9" id="KW-1003">Cell membrane</keyword>
<dbReference type="GO" id="GO:0005254">
    <property type="term" value="F:chloride channel activity"/>
    <property type="evidence" value="ECO:0007669"/>
    <property type="project" value="UniProtKB-KW"/>
</dbReference>
<organism evidence="10 11">
    <name type="scientific">Rhinolophus ferrumequinum</name>
    <name type="common">Greater horseshoe bat</name>
    <dbReference type="NCBI Taxonomy" id="59479"/>
    <lineage>
        <taxon>Eukaryota</taxon>
        <taxon>Metazoa</taxon>
        <taxon>Chordata</taxon>
        <taxon>Craniata</taxon>
        <taxon>Vertebrata</taxon>
        <taxon>Euteleostomi</taxon>
        <taxon>Mammalia</taxon>
        <taxon>Eutheria</taxon>
        <taxon>Laurasiatheria</taxon>
        <taxon>Chiroptera</taxon>
        <taxon>Yinpterochiroptera</taxon>
        <taxon>Rhinolophoidea</taxon>
        <taxon>Rhinolophidae</taxon>
        <taxon>Rhinolophinae</taxon>
        <taxon>Rhinolophus</taxon>
    </lineage>
</organism>
<reference evidence="10" key="4">
    <citation type="submission" date="2025-08" db="UniProtKB">
        <authorList>
            <consortium name="Ensembl"/>
        </authorList>
    </citation>
    <scope>IDENTIFICATION</scope>
</reference>
<evidence type="ECO:0000256" key="8">
    <source>
        <dbReference type="ARBA" id="ARBA00034769"/>
    </source>
</evidence>
<evidence type="ECO:0000256" key="3">
    <source>
        <dbReference type="ARBA" id="ARBA00022989"/>
    </source>
</evidence>
<name>A0A671EUS6_RHIFE</name>
<evidence type="ECO:0000256" key="2">
    <source>
        <dbReference type="ARBA" id="ARBA00022692"/>
    </source>
</evidence>
<keyword evidence="3" id="KW-1133">Transmembrane helix</keyword>
<reference evidence="10 11" key="2">
    <citation type="journal article" date="2018" name="Annu Rev Anim Biosci">
        <title>Bat Biology, Genomes, and the Bat1K Project: To Generate Chromosome-Level Genomes for All Living Bat Species.</title>
        <authorList>
            <person name="Teeling E.C."/>
            <person name="Vernes S.C."/>
            <person name="Davalos L.M."/>
            <person name="Ray D.A."/>
            <person name="Gilbert M.T.P."/>
            <person name="Myers E."/>
        </authorList>
    </citation>
    <scope>NUCLEOTIDE SEQUENCE</scope>
</reference>
<dbReference type="InterPro" id="IPR021134">
    <property type="entry name" value="Bestrophin-like"/>
</dbReference>
<evidence type="ECO:0000313" key="10">
    <source>
        <dbReference type="Ensembl" id="ENSRFEP00010014072.1"/>
    </source>
</evidence>
<evidence type="ECO:0000256" key="1">
    <source>
        <dbReference type="ARBA" id="ARBA00004370"/>
    </source>
</evidence>
<keyword evidence="4" id="KW-0472">Membrane</keyword>
<reference evidence="10 11" key="1">
    <citation type="journal article" date="2015" name="Annu Rev Anim Biosci">
        <title>The Genome 10K Project: a way forward.</title>
        <authorList>
            <person name="Koepfli K.P."/>
            <person name="Paten B."/>
            <person name="O'Brien S.J."/>
            <person name="Koepfli K.P."/>
            <person name="Paten B."/>
            <person name="Antunes A."/>
            <person name="Belov K."/>
            <person name="Bustamante C."/>
            <person name="Castoe T.A."/>
            <person name="Clawson H."/>
            <person name="Crawford A.J."/>
            <person name="Diekhans M."/>
            <person name="Distel D."/>
            <person name="Durbin R."/>
            <person name="Earl D."/>
            <person name="Fujita M.K."/>
            <person name="Gamble T."/>
            <person name="Georges A."/>
            <person name="Gemmell N."/>
            <person name="Gilbert M.T."/>
            <person name="Graves J.M."/>
            <person name="Green R.E."/>
            <person name="Hickey G."/>
            <person name="Jarvis E.D."/>
            <person name="Johnson W."/>
            <person name="Komissarov A."/>
            <person name="Korf I."/>
            <person name="Kuhn R."/>
            <person name="Larkin D.M."/>
            <person name="Lewin H."/>
            <person name="Lopez J.V."/>
            <person name="Ma J."/>
            <person name="Marques-Bonet T."/>
            <person name="Miller W."/>
            <person name="Murphy R."/>
            <person name="Pevzner P."/>
            <person name="Shapiro B."/>
            <person name="Steiner C."/>
            <person name="Tamazian G."/>
            <person name="Venkatesh B."/>
            <person name="Wang J."/>
            <person name="Wayne R."/>
            <person name="Wiley E."/>
            <person name="Yang H."/>
            <person name="Zhang G."/>
            <person name="Haussler D."/>
            <person name="Ryder O."/>
            <person name="O'Brien S.J."/>
        </authorList>
    </citation>
    <scope>NUCLEOTIDE SEQUENCE</scope>
</reference>
<keyword evidence="2" id="KW-0812">Transmembrane</keyword>
<dbReference type="PANTHER" id="PTHR10736">
    <property type="entry name" value="BESTROPHIN"/>
    <property type="match status" value="1"/>
</dbReference>
<comment type="function">
    <text evidence="9">Forms calcium-sensitive chloride channels. Permeable to bicarbonate.</text>
</comment>
<keyword evidence="5 9" id="KW-0869">Chloride channel</keyword>
<reference evidence="10" key="5">
    <citation type="submission" date="2025-09" db="UniProtKB">
        <authorList>
            <consortium name="Ensembl"/>
        </authorList>
    </citation>
    <scope>IDENTIFICATION</scope>
</reference>
<keyword evidence="6 9" id="KW-0868">Chloride</keyword>
<dbReference type="AlphaFoldDB" id="A0A671EUS6"/>
<keyword evidence="9" id="KW-0813">Transport</keyword>
<evidence type="ECO:0000256" key="5">
    <source>
        <dbReference type="ARBA" id="ARBA00023173"/>
    </source>
</evidence>